<sequence>MLSELLEVSSEIPIEPPEVSNINFTEETNMKKSKSTQNYSQPSCSFSETLQIISPKPTRPKQTKRVVRRKETSKILTSTPVKDALERQEEDRKKIVKPKPRTELQTNKKIKIVKSKPNRKEMEASTSKIQDESSEESDSASDVDCLYCVSKYSASRGEERWIQCQGCRNWAHEECAGIDDFEDEFLCLILEKGIKGFETSGIFPYNRDIFDETDFMLSELLEVSSEIPIEPPEVSNINFTEETNMKKSKSTQNYSQPSCSFSETLQIISPKPTRPKQTKRVVRRKETSKILTNTPVKDALERQEEDRKKIVKPKPRTELQTNKKIKIVKSKPNRKEMEASTSKIQDESSEESDSASDVDCLYCVSKYSASRGGEGWIQCQGCRNWAHEECAGIDDFEDEFLCLICNN</sequence>
<feature type="region of interest" description="Disordered" evidence="4">
    <location>
        <begin position="115"/>
        <end position="135"/>
    </location>
</feature>
<evidence type="ECO:0000256" key="2">
    <source>
        <dbReference type="ARBA" id="ARBA00022771"/>
    </source>
</evidence>
<feature type="compositionally biased region" description="Basic and acidic residues" evidence="4">
    <location>
        <begin position="83"/>
        <end position="93"/>
    </location>
</feature>
<keyword evidence="3" id="KW-0862">Zinc</keyword>
<evidence type="ECO:0000256" key="3">
    <source>
        <dbReference type="ARBA" id="ARBA00022833"/>
    </source>
</evidence>
<name>A0AAN7NYV1_9COLE</name>
<gene>
    <name evidence="6" type="ORF">RN001_015143</name>
</gene>
<dbReference type="InterPro" id="IPR001965">
    <property type="entry name" value="Znf_PHD"/>
</dbReference>
<dbReference type="Gene3D" id="3.30.40.10">
    <property type="entry name" value="Zinc/RING finger domain, C3HC4 (zinc finger)"/>
    <property type="match status" value="2"/>
</dbReference>
<feature type="region of interest" description="Disordered" evidence="4">
    <location>
        <begin position="330"/>
        <end position="350"/>
    </location>
</feature>
<reference evidence="7" key="1">
    <citation type="submission" date="2023-01" db="EMBL/GenBank/DDBJ databases">
        <title>Key to firefly adult light organ development and bioluminescence: homeobox transcription factors regulate luciferase expression and transportation to peroxisome.</title>
        <authorList>
            <person name="Fu X."/>
        </authorList>
    </citation>
    <scope>NUCLEOTIDE SEQUENCE [LARGE SCALE GENOMIC DNA]</scope>
</reference>
<dbReference type="AlphaFoldDB" id="A0AAN7NYV1"/>
<keyword evidence="2" id="KW-0863">Zinc-finger</keyword>
<dbReference type="InterPro" id="IPR011011">
    <property type="entry name" value="Znf_FYVE_PHD"/>
</dbReference>
<dbReference type="PANTHER" id="PTHR47672:SF1">
    <property type="entry name" value="E3 UBIQUITIN-PROTEIN LIGASE SNT2"/>
    <property type="match status" value="1"/>
</dbReference>
<feature type="region of interest" description="Disordered" evidence="4">
    <location>
        <begin position="30"/>
        <end position="100"/>
    </location>
</feature>
<dbReference type="Proteomes" id="UP001353858">
    <property type="component" value="Unassembled WGS sequence"/>
</dbReference>
<evidence type="ECO:0000256" key="1">
    <source>
        <dbReference type="ARBA" id="ARBA00022723"/>
    </source>
</evidence>
<dbReference type="InterPro" id="IPR013083">
    <property type="entry name" value="Znf_RING/FYVE/PHD"/>
</dbReference>
<accession>A0AAN7NYV1</accession>
<dbReference type="PANTHER" id="PTHR47672">
    <property type="entry name" value="E3 UBIQUITIN-PROTEIN LIGASE SNT2"/>
    <property type="match status" value="1"/>
</dbReference>
<dbReference type="InterPro" id="IPR029617">
    <property type="entry name" value="Snt2"/>
</dbReference>
<feature type="domain" description="Zinc finger PHD-type" evidence="5">
    <location>
        <begin position="144"/>
        <end position="191"/>
    </location>
</feature>
<feature type="domain" description="Zinc finger PHD-type" evidence="5">
    <location>
        <begin position="359"/>
        <end position="406"/>
    </location>
</feature>
<proteinExistence type="predicted"/>
<evidence type="ECO:0000313" key="7">
    <source>
        <dbReference type="Proteomes" id="UP001353858"/>
    </source>
</evidence>
<keyword evidence="7" id="KW-1185">Reference proteome</keyword>
<keyword evidence="1" id="KW-0479">Metal-binding</keyword>
<feature type="compositionally biased region" description="Basic residues" evidence="4">
    <location>
        <begin position="273"/>
        <end position="283"/>
    </location>
</feature>
<organism evidence="6 7">
    <name type="scientific">Aquatica leii</name>
    <dbReference type="NCBI Taxonomy" id="1421715"/>
    <lineage>
        <taxon>Eukaryota</taxon>
        <taxon>Metazoa</taxon>
        <taxon>Ecdysozoa</taxon>
        <taxon>Arthropoda</taxon>
        <taxon>Hexapoda</taxon>
        <taxon>Insecta</taxon>
        <taxon>Pterygota</taxon>
        <taxon>Neoptera</taxon>
        <taxon>Endopterygota</taxon>
        <taxon>Coleoptera</taxon>
        <taxon>Polyphaga</taxon>
        <taxon>Elateriformia</taxon>
        <taxon>Elateroidea</taxon>
        <taxon>Lampyridae</taxon>
        <taxon>Luciolinae</taxon>
        <taxon>Aquatica</taxon>
    </lineage>
</organism>
<protein>
    <recommendedName>
        <fullName evidence="5">Zinc finger PHD-type domain-containing protein</fullName>
    </recommendedName>
</protein>
<dbReference type="GO" id="GO:0004842">
    <property type="term" value="F:ubiquitin-protein transferase activity"/>
    <property type="evidence" value="ECO:0007669"/>
    <property type="project" value="TreeGrafter"/>
</dbReference>
<dbReference type="GO" id="GO:0008270">
    <property type="term" value="F:zinc ion binding"/>
    <property type="evidence" value="ECO:0007669"/>
    <property type="project" value="UniProtKB-KW"/>
</dbReference>
<evidence type="ECO:0000259" key="5">
    <source>
        <dbReference type="SMART" id="SM00249"/>
    </source>
</evidence>
<evidence type="ECO:0000313" key="6">
    <source>
        <dbReference type="EMBL" id="KAK4873114.1"/>
    </source>
</evidence>
<evidence type="ECO:0000256" key="4">
    <source>
        <dbReference type="SAM" id="MobiDB-lite"/>
    </source>
</evidence>
<feature type="compositionally biased region" description="Basic and acidic residues" evidence="4">
    <location>
        <begin position="298"/>
        <end position="308"/>
    </location>
</feature>
<dbReference type="GO" id="GO:0048189">
    <property type="term" value="C:Lid2 complex"/>
    <property type="evidence" value="ECO:0007669"/>
    <property type="project" value="TreeGrafter"/>
</dbReference>
<dbReference type="SUPFAM" id="SSF57903">
    <property type="entry name" value="FYVE/PHD zinc finger"/>
    <property type="match status" value="2"/>
</dbReference>
<feature type="compositionally biased region" description="Polar residues" evidence="4">
    <location>
        <begin position="35"/>
        <end position="52"/>
    </location>
</feature>
<comment type="caution">
    <text evidence="6">The sequence shown here is derived from an EMBL/GenBank/DDBJ whole genome shotgun (WGS) entry which is preliminary data.</text>
</comment>
<dbReference type="EMBL" id="JARPUR010000007">
    <property type="protein sequence ID" value="KAK4873114.1"/>
    <property type="molecule type" value="Genomic_DNA"/>
</dbReference>
<dbReference type="SMART" id="SM00249">
    <property type="entry name" value="PHD"/>
    <property type="match status" value="2"/>
</dbReference>
<dbReference type="GO" id="GO:0036205">
    <property type="term" value="P:histone catabolic process"/>
    <property type="evidence" value="ECO:0007669"/>
    <property type="project" value="TreeGrafter"/>
</dbReference>
<feature type="compositionally biased region" description="Basic residues" evidence="4">
    <location>
        <begin position="58"/>
        <end position="68"/>
    </location>
</feature>
<feature type="region of interest" description="Disordered" evidence="4">
    <location>
        <begin position="264"/>
        <end position="314"/>
    </location>
</feature>